<dbReference type="EMBL" id="JBEDNZ010000002">
    <property type="protein sequence ID" value="KAL0851038.1"/>
    <property type="molecule type" value="Genomic_DNA"/>
</dbReference>
<proteinExistence type="predicted"/>
<dbReference type="InterPro" id="IPR010736">
    <property type="entry name" value="SHIPPO-rpt"/>
</dbReference>
<evidence type="ECO:0000256" key="1">
    <source>
        <dbReference type="SAM" id="MobiDB-lite"/>
    </source>
</evidence>
<dbReference type="Proteomes" id="UP001549921">
    <property type="component" value="Unassembled WGS sequence"/>
</dbReference>
<protein>
    <submittedName>
        <fullName evidence="2">Uncharacterized protein</fullName>
    </submittedName>
</protein>
<name>A0ABD0TNU1_LOXSC</name>
<dbReference type="AlphaFoldDB" id="A0ABD0TNU1"/>
<accession>A0ABD0TNU1</accession>
<gene>
    <name evidence="2" type="ORF">ABMA28_006929</name>
</gene>
<feature type="region of interest" description="Disordered" evidence="1">
    <location>
        <begin position="14"/>
        <end position="41"/>
    </location>
</feature>
<comment type="caution">
    <text evidence="2">The sequence shown here is derived from an EMBL/GenBank/DDBJ whole genome shotgun (WGS) entry which is preliminary data.</text>
</comment>
<evidence type="ECO:0000313" key="2">
    <source>
        <dbReference type="EMBL" id="KAL0851038.1"/>
    </source>
</evidence>
<sequence>MPWGWECRAKLIKQVPAKPTKRKGKISGETPTPSAAQYEPPEIIGGKGFSKIKRSPAYTFGHLTPTTLAKPVTKANAPLFNIQGLGRSGRYKVPCGVVSPHIEPVGQKGKQPGPANYAPAVGVRYKRPPAFTMRPAARPPYEPWDMWTPPPNMYWPPIPGKKAPAFTLGIMAKPDKIPDFPGPGEHEPNFDYVKKNKPAFSFGEPFKRIKAPRTPAPNRYCEKKFMVSKRTIPAPSFGIRHTKYLGEQAVFLKPPKLNYLTSDAS</sequence>
<organism evidence="2 3">
    <name type="scientific">Loxostege sticticalis</name>
    <name type="common">Beet webworm moth</name>
    <dbReference type="NCBI Taxonomy" id="481309"/>
    <lineage>
        <taxon>Eukaryota</taxon>
        <taxon>Metazoa</taxon>
        <taxon>Ecdysozoa</taxon>
        <taxon>Arthropoda</taxon>
        <taxon>Hexapoda</taxon>
        <taxon>Insecta</taxon>
        <taxon>Pterygota</taxon>
        <taxon>Neoptera</taxon>
        <taxon>Endopterygota</taxon>
        <taxon>Lepidoptera</taxon>
        <taxon>Glossata</taxon>
        <taxon>Ditrysia</taxon>
        <taxon>Pyraloidea</taxon>
        <taxon>Crambidae</taxon>
        <taxon>Pyraustinae</taxon>
        <taxon>Loxostege</taxon>
    </lineage>
</organism>
<evidence type="ECO:0000313" key="3">
    <source>
        <dbReference type="Proteomes" id="UP001549921"/>
    </source>
</evidence>
<reference evidence="2 3" key="1">
    <citation type="submission" date="2024-06" db="EMBL/GenBank/DDBJ databases">
        <title>A chromosome-level genome assembly of beet webworm, Loxostege sticticalis.</title>
        <authorList>
            <person name="Zhang Y."/>
        </authorList>
    </citation>
    <scope>NUCLEOTIDE SEQUENCE [LARGE SCALE GENOMIC DNA]</scope>
    <source>
        <strain evidence="2">AQ028</strain>
        <tissue evidence="2">Male pupae</tissue>
    </source>
</reference>
<dbReference type="Pfam" id="PF07004">
    <property type="entry name" value="SHIPPO-rpt"/>
    <property type="match status" value="4"/>
</dbReference>